<evidence type="ECO:0000256" key="13">
    <source>
        <dbReference type="PROSITE-ProRule" id="PRU00277"/>
    </source>
</evidence>
<dbReference type="GO" id="GO:0005737">
    <property type="term" value="C:cytoplasm"/>
    <property type="evidence" value="ECO:0007669"/>
    <property type="project" value="UniProtKB-SubCell"/>
</dbReference>
<evidence type="ECO:0000256" key="4">
    <source>
        <dbReference type="ARBA" id="ARBA00016902"/>
    </source>
</evidence>
<evidence type="ECO:0000256" key="3">
    <source>
        <dbReference type="ARBA" id="ARBA00013194"/>
    </source>
</evidence>
<dbReference type="OrthoDB" id="9767721at2"/>
<reference evidence="17 18" key="1">
    <citation type="journal article" date="2015" name="Genome Announc.">
        <title>Expanding the biotechnology potential of lactobacilli through comparative genomics of 213 strains and associated genera.</title>
        <authorList>
            <person name="Sun Z."/>
            <person name="Harris H.M."/>
            <person name="McCann A."/>
            <person name="Guo C."/>
            <person name="Argimon S."/>
            <person name="Zhang W."/>
            <person name="Yang X."/>
            <person name="Jeffery I.B."/>
            <person name="Cooney J.C."/>
            <person name="Kagawa T.F."/>
            <person name="Liu W."/>
            <person name="Song Y."/>
            <person name="Salvetti E."/>
            <person name="Wrobel A."/>
            <person name="Rasinkangas P."/>
            <person name="Parkhill J."/>
            <person name="Rea M.C."/>
            <person name="O'Sullivan O."/>
            <person name="Ritari J."/>
            <person name="Douillard F.P."/>
            <person name="Paul Ross R."/>
            <person name="Yang R."/>
            <person name="Briner A.E."/>
            <person name="Felis G.E."/>
            <person name="de Vos W.M."/>
            <person name="Barrangou R."/>
            <person name="Klaenhammer T.R."/>
            <person name="Caufield P.W."/>
            <person name="Cui Y."/>
            <person name="Zhang H."/>
            <person name="O'Toole P.W."/>
        </authorList>
    </citation>
    <scope>NUCLEOTIDE SEQUENCE [LARGE SCALE GENOMIC DNA]</scope>
    <source>
        <strain evidence="17 18">DSM 20593</strain>
    </source>
</reference>
<keyword evidence="12" id="KW-0963">Cytoplasm</keyword>
<evidence type="ECO:0000256" key="14">
    <source>
        <dbReference type="RuleBase" id="RU003914"/>
    </source>
</evidence>
<dbReference type="PROSITE" id="PS50059">
    <property type="entry name" value="FKBP_PPIASE"/>
    <property type="match status" value="1"/>
</dbReference>
<evidence type="ECO:0000313" key="18">
    <source>
        <dbReference type="Proteomes" id="UP000051655"/>
    </source>
</evidence>
<keyword evidence="5 12" id="KW-0132">Cell division</keyword>
<feature type="coiled-coil region" evidence="15">
    <location>
        <begin position="258"/>
        <end position="292"/>
    </location>
</feature>
<evidence type="ECO:0000259" key="16">
    <source>
        <dbReference type="PROSITE" id="PS50059"/>
    </source>
</evidence>
<evidence type="ECO:0000256" key="5">
    <source>
        <dbReference type="ARBA" id="ARBA00022618"/>
    </source>
</evidence>
<dbReference type="InterPro" id="IPR046357">
    <property type="entry name" value="PPIase_dom_sf"/>
</dbReference>
<dbReference type="GO" id="GO:0043022">
    <property type="term" value="F:ribosome binding"/>
    <property type="evidence" value="ECO:0007669"/>
    <property type="project" value="TreeGrafter"/>
</dbReference>
<evidence type="ECO:0000256" key="6">
    <source>
        <dbReference type="ARBA" id="ARBA00023110"/>
    </source>
</evidence>
<sequence>MVANNAEFTRGEGNKGTLKFEIPVEDQGAAIDAAFNRVKDSLNVPGFRKGKMPKQMFIARFGEEALYEDAVNFALQAAYPSAVMAAEIAPVNQPQIAVESLEKGQPWVLTAEVEIAPEIELGDYKGLEVAKQDVEVSDADVDDEIENMRQQQAELVLAEDHAAENGDTVIIDFDGSVDGEAFDGGKADNFSLELGSGQFIPGFEDQLVGHKAEETVKVNVTFPEDYQAEDLAGKDAVFETTIHEVKVKEVPALDDEFAKDVDEDVSSLEELKAKTKDRLVEAKKNAAAEAKEDEAINKAVENAKVVGDEIPAAMLEEDIHRQINSFYASMQNQGISPEMYSQITGQTEEDIHNQYAQDAENRVKTNLVLEAVVKAEDIKPDQAAIDAEVKSLAEMYAMDEAEIRKALSDDMLAHDIAIKQAVNTIVDSAVEA</sequence>
<comment type="domain">
    <text evidence="12">Consists of 3 domains; the N-terminus binds the ribosome, the middle domain has PPIase activity, while the C-terminus has intrinsic chaperone activity on its own.</text>
</comment>
<dbReference type="RefSeq" id="WP_057755431.1">
    <property type="nucleotide sequence ID" value="NZ_JQBP01000003.1"/>
</dbReference>
<proteinExistence type="inferred from homology"/>
<dbReference type="GO" id="GO:0051083">
    <property type="term" value="P:'de novo' cotranslational protein folding"/>
    <property type="evidence" value="ECO:0007669"/>
    <property type="project" value="TreeGrafter"/>
</dbReference>
<dbReference type="PIRSF" id="PIRSF003095">
    <property type="entry name" value="Trigger_factor"/>
    <property type="match status" value="1"/>
</dbReference>
<dbReference type="Pfam" id="PF05698">
    <property type="entry name" value="Trigger_C"/>
    <property type="match status" value="1"/>
</dbReference>
<dbReference type="GO" id="GO:0044183">
    <property type="term" value="F:protein folding chaperone"/>
    <property type="evidence" value="ECO:0007669"/>
    <property type="project" value="TreeGrafter"/>
</dbReference>
<accession>A0A0R2JL84</accession>
<dbReference type="HAMAP" id="MF_00303">
    <property type="entry name" value="Trigger_factor_Tig"/>
    <property type="match status" value="1"/>
</dbReference>
<name>A0A0R2JL84_9LACO</name>
<evidence type="ECO:0000256" key="15">
    <source>
        <dbReference type="SAM" id="Coils"/>
    </source>
</evidence>
<dbReference type="SUPFAM" id="SSF54534">
    <property type="entry name" value="FKBP-like"/>
    <property type="match status" value="1"/>
</dbReference>
<dbReference type="InterPro" id="IPR008881">
    <property type="entry name" value="Trigger_fac_ribosome-bd_bac"/>
</dbReference>
<dbReference type="FunFam" id="3.10.50.40:FF:000001">
    <property type="entry name" value="Trigger factor"/>
    <property type="match status" value="1"/>
</dbReference>
<keyword evidence="15" id="KW-0175">Coiled coil</keyword>
<dbReference type="PANTHER" id="PTHR30560">
    <property type="entry name" value="TRIGGER FACTOR CHAPERONE AND PEPTIDYL-PROLYL CIS/TRANS ISOMERASE"/>
    <property type="match status" value="1"/>
</dbReference>
<dbReference type="SUPFAM" id="SSF109998">
    <property type="entry name" value="Triger factor/SurA peptide-binding domain-like"/>
    <property type="match status" value="1"/>
</dbReference>
<dbReference type="Gene3D" id="1.10.3120.10">
    <property type="entry name" value="Trigger factor, C-terminal domain"/>
    <property type="match status" value="1"/>
</dbReference>
<keyword evidence="18" id="KW-1185">Reference proteome</keyword>
<comment type="caution">
    <text evidence="17">The sequence shown here is derived from an EMBL/GenBank/DDBJ whole genome shotgun (WGS) entry which is preliminary data.</text>
</comment>
<dbReference type="EC" id="5.2.1.8" evidence="3 12"/>
<evidence type="ECO:0000256" key="12">
    <source>
        <dbReference type="HAMAP-Rule" id="MF_00303"/>
    </source>
</evidence>
<gene>
    <name evidence="12" type="primary">tig</name>
    <name evidence="17" type="ORF">IV73_GL000940</name>
</gene>
<dbReference type="GO" id="GO:0043335">
    <property type="term" value="P:protein unfolding"/>
    <property type="evidence" value="ECO:0007669"/>
    <property type="project" value="TreeGrafter"/>
</dbReference>
<keyword evidence="7 12" id="KW-0143">Chaperone</keyword>
<comment type="subcellular location">
    <subcellularLocation>
        <location evidence="12">Cytoplasm</location>
    </subcellularLocation>
    <text evidence="12">About half TF is bound to the ribosome near the polypeptide exit tunnel while the other half is free in the cytoplasm.</text>
</comment>
<dbReference type="InterPro" id="IPR036611">
    <property type="entry name" value="Trigger_fac_ribosome-bd_sf"/>
</dbReference>
<dbReference type="InterPro" id="IPR027304">
    <property type="entry name" value="Trigger_fact/SurA_dom_sf"/>
</dbReference>
<keyword evidence="8 12" id="KW-0413">Isomerase</keyword>
<dbReference type="GO" id="GO:0051301">
    <property type="term" value="P:cell division"/>
    <property type="evidence" value="ECO:0007669"/>
    <property type="project" value="UniProtKB-KW"/>
</dbReference>
<evidence type="ECO:0000256" key="9">
    <source>
        <dbReference type="ARBA" id="ARBA00023306"/>
    </source>
</evidence>
<dbReference type="SUPFAM" id="SSF102735">
    <property type="entry name" value="Trigger factor ribosome-binding domain"/>
    <property type="match status" value="1"/>
</dbReference>
<dbReference type="InterPro" id="IPR001179">
    <property type="entry name" value="PPIase_FKBP_dom"/>
</dbReference>
<evidence type="ECO:0000256" key="2">
    <source>
        <dbReference type="ARBA" id="ARBA00005464"/>
    </source>
</evidence>
<dbReference type="GO" id="GO:0003755">
    <property type="term" value="F:peptidyl-prolyl cis-trans isomerase activity"/>
    <property type="evidence" value="ECO:0007669"/>
    <property type="project" value="UniProtKB-UniRule"/>
</dbReference>
<dbReference type="Gene3D" id="3.30.70.1050">
    <property type="entry name" value="Trigger factor ribosome-binding domain"/>
    <property type="match status" value="1"/>
</dbReference>
<dbReference type="Proteomes" id="UP000051655">
    <property type="component" value="Unassembled WGS sequence"/>
</dbReference>
<comment type="catalytic activity">
    <reaction evidence="1 12 13">
        <text>[protein]-peptidylproline (omega=180) = [protein]-peptidylproline (omega=0)</text>
        <dbReference type="Rhea" id="RHEA:16237"/>
        <dbReference type="Rhea" id="RHEA-COMP:10747"/>
        <dbReference type="Rhea" id="RHEA-COMP:10748"/>
        <dbReference type="ChEBI" id="CHEBI:83833"/>
        <dbReference type="ChEBI" id="CHEBI:83834"/>
        <dbReference type="EC" id="5.2.1.8"/>
    </reaction>
</comment>
<dbReference type="PATRIC" id="fig|1616.3.peg.961"/>
<evidence type="ECO:0000256" key="1">
    <source>
        <dbReference type="ARBA" id="ARBA00000971"/>
    </source>
</evidence>
<comment type="similarity">
    <text evidence="2 12 14">Belongs to the FKBP-type PPIase family. Tig subfamily.</text>
</comment>
<dbReference type="InterPro" id="IPR005215">
    <property type="entry name" value="Trig_fac"/>
</dbReference>
<evidence type="ECO:0000313" key="17">
    <source>
        <dbReference type="EMBL" id="KRN75178.1"/>
    </source>
</evidence>
<comment type="function">
    <text evidence="10 12">Involved in protein export. Acts as a chaperone by maintaining the newly synthesized protein in an open conformation. Functions as a peptidyl-prolyl cis-trans isomerase.</text>
</comment>
<keyword evidence="9 12" id="KW-0131">Cell cycle</keyword>
<feature type="domain" description="PPIase FKBP-type" evidence="16">
    <location>
        <begin position="166"/>
        <end position="251"/>
    </location>
</feature>
<dbReference type="PANTHER" id="PTHR30560:SF3">
    <property type="entry name" value="TRIGGER FACTOR-LIKE PROTEIN TIG, CHLOROPLASTIC"/>
    <property type="match status" value="1"/>
</dbReference>
<dbReference type="AlphaFoldDB" id="A0A0R2JL84"/>
<dbReference type="EMBL" id="JQBP01000003">
    <property type="protein sequence ID" value="KRN75178.1"/>
    <property type="molecule type" value="Genomic_DNA"/>
</dbReference>
<organism evidence="17 18">
    <name type="scientific">Weissella kandleri</name>
    <dbReference type="NCBI Taxonomy" id="1616"/>
    <lineage>
        <taxon>Bacteria</taxon>
        <taxon>Bacillati</taxon>
        <taxon>Bacillota</taxon>
        <taxon>Bacilli</taxon>
        <taxon>Lactobacillales</taxon>
        <taxon>Lactobacillaceae</taxon>
        <taxon>Weissella</taxon>
    </lineage>
</organism>
<protein>
    <recommendedName>
        <fullName evidence="4 12">Trigger factor</fullName>
        <shortName evidence="12">TF</shortName>
        <ecNumber evidence="3 12">5.2.1.8</ecNumber>
    </recommendedName>
    <alternativeName>
        <fullName evidence="11 12">PPIase</fullName>
    </alternativeName>
</protein>
<dbReference type="Pfam" id="PF05697">
    <property type="entry name" value="Trigger_N"/>
    <property type="match status" value="1"/>
</dbReference>
<dbReference type="Gene3D" id="3.10.50.40">
    <property type="match status" value="1"/>
</dbReference>
<evidence type="ECO:0000256" key="7">
    <source>
        <dbReference type="ARBA" id="ARBA00023186"/>
    </source>
</evidence>
<dbReference type="Pfam" id="PF00254">
    <property type="entry name" value="FKBP_C"/>
    <property type="match status" value="1"/>
</dbReference>
<evidence type="ECO:0000256" key="8">
    <source>
        <dbReference type="ARBA" id="ARBA00023235"/>
    </source>
</evidence>
<keyword evidence="6 12" id="KW-0697">Rotamase</keyword>
<dbReference type="InterPro" id="IPR037041">
    <property type="entry name" value="Trigger_fac_C_sf"/>
</dbReference>
<evidence type="ECO:0000256" key="10">
    <source>
        <dbReference type="ARBA" id="ARBA00024849"/>
    </source>
</evidence>
<dbReference type="NCBIfam" id="TIGR00115">
    <property type="entry name" value="tig"/>
    <property type="match status" value="1"/>
</dbReference>
<dbReference type="STRING" id="1616.IV73_GL000940"/>
<dbReference type="GO" id="GO:0015031">
    <property type="term" value="P:protein transport"/>
    <property type="evidence" value="ECO:0007669"/>
    <property type="project" value="UniProtKB-UniRule"/>
</dbReference>
<dbReference type="InterPro" id="IPR008880">
    <property type="entry name" value="Trigger_fac_C"/>
</dbReference>
<evidence type="ECO:0000256" key="11">
    <source>
        <dbReference type="ARBA" id="ARBA00029986"/>
    </source>
</evidence>